<reference evidence="2 3" key="1">
    <citation type="submission" date="2017-11" db="EMBL/GenBank/DDBJ databases">
        <title>Draft genome of Arthrobacter agilis strain UMCV2, a plant growth-promoting rhizobacterium and biocontrol capacity of phytopathogenic fungi.</title>
        <authorList>
            <person name="Martinez-Camara R."/>
            <person name="Santoyo G."/>
            <person name="Moreno-Hagelsieb G."/>
            <person name="Valencia-Cantero E."/>
        </authorList>
    </citation>
    <scope>NUCLEOTIDE SEQUENCE [LARGE SCALE GENOMIC DNA]</scope>
    <source>
        <strain evidence="2 3">UMCV2</strain>
    </source>
</reference>
<keyword evidence="1" id="KW-1133">Transmembrane helix</keyword>
<dbReference type="EMBL" id="CP024915">
    <property type="protein sequence ID" value="AUZ89081.1"/>
    <property type="molecule type" value="Genomic_DNA"/>
</dbReference>
<keyword evidence="1" id="KW-0812">Transmembrane</keyword>
<evidence type="ECO:0000313" key="2">
    <source>
        <dbReference type="EMBL" id="AUZ89081.1"/>
    </source>
</evidence>
<protein>
    <submittedName>
        <fullName evidence="2">Uncharacterized protein</fullName>
    </submittedName>
</protein>
<keyword evidence="1" id="KW-0472">Membrane</keyword>
<dbReference type="RefSeq" id="WP_208740199.1">
    <property type="nucleotide sequence ID" value="NZ_CP024915.1"/>
</dbReference>
<evidence type="ECO:0000313" key="3">
    <source>
        <dbReference type="Proteomes" id="UP000239187"/>
    </source>
</evidence>
<evidence type="ECO:0000256" key="1">
    <source>
        <dbReference type="SAM" id="Phobius"/>
    </source>
</evidence>
<dbReference type="AlphaFoldDB" id="A0A2L0UIJ5"/>
<feature type="transmembrane region" description="Helical" evidence="1">
    <location>
        <begin position="48"/>
        <end position="71"/>
    </location>
</feature>
<feature type="transmembrane region" description="Helical" evidence="1">
    <location>
        <begin position="20"/>
        <end position="42"/>
    </location>
</feature>
<organism evidence="2 3">
    <name type="scientific">Arthrobacter agilis</name>
    <dbReference type="NCBI Taxonomy" id="37921"/>
    <lineage>
        <taxon>Bacteria</taxon>
        <taxon>Bacillati</taxon>
        <taxon>Actinomycetota</taxon>
        <taxon>Actinomycetes</taxon>
        <taxon>Micrococcales</taxon>
        <taxon>Micrococcaceae</taxon>
        <taxon>Arthrobacter</taxon>
    </lineage>
</organism>
<feature type="transmembrane region" description="Helical" evidence="1">
    <location>
        <begin position="101"/>
        <end position="117"/>
    </location>
</feature>
<accession>A0A2L0UIJ5</accession>
<proteinExistence type="predicted"/>
<name>A0A2L0UIJ5_9MICC</name>
<gene>
    <name evidence="2" type="ORF">CVO76_16655</name>
</gene>
<sequence>MGSRPNALPPRPFTLRAAIVLWLVIAVLLLIAAGTFITSAAMQDLDRAGFIGLGALFGALAVLQLILLLPLRRGRRSARELLSTIGIIVGVPIIVRGTPGLSLIAGAMLVAVLLMWLPQSSDYFQLTQPKAKKRFRLPGSR</sequence>
<dbReference type="Proteomes" id="UP000239187">
    <property type="component" value="Chromosome"/>
</dbReference>